<dbReference type="EMBL" id="JANPWB010000014">
    <property type="protein sequence ID" value="KAJ1102428.1"/>
    <property type="molecule type" value="Genomic_DNA"/>
</dbReference>
<gene>
    <name evidence="2" type="ORF">NDU88_007478</name>
</gene>
<evidence type="ECO:0000256" key="1">
    <source>
        <dbReference type="SAM" id="MobiDB-lite"/>
    </source>
</evidence>
<accession>A0AAV7MG77</accession>
<feature type="non-terminal residue" evidence="2">
    <location>
        <position position="1"/>
    </location>
</feature>
<protein>
    <submittedName>
        <fullName evidence="2">Uncharacterized protein</fullName>
    </submittedName>
</protein>
<evidence type="ECO:0000313" key="3">
    <source>
        <dbReference type="Proteomes" id="UP001066276"/>
    </source>
</evidence>
<evidence type="ECO:0000313" key="2">
    <source>
        <dbReference type="EMBL" id="KAJ1102428.1"/>
    </source>
</evidence>
<reference evidence="2" key="1">
    <citation type="journal article" date="2022" name="bioRxiv">
        <title>Sequencing and chromosome-scale assembly of the giantPleurodeles waltlgenome.</title>
        <authorList>
            <person name="Brown T."/>
            <person name="Elewa A."/>
            <person name="Iarovenko S."/>
            <person name="Subramanian E."/>
            <person name="Araus A.J."/>
            <person name="Petzold A."/>
            <person name="Susuki M."/>
            <person name="Suzuki K.-i.T."/>
            <person name="Hayashi T."/>
            <person name="Toyoda A."/>
            <person name="Oliveira C."/>
            <person name="Osipova E."/>
            <person name="Leigh N.D."/>
            <person name="Simon A."/>
            <person name="Yun M.H."/>
        </authorList>
    </citation>
    <scope>NUCLEOTIDE SEQUENCE</scope>
    <source>
        <strain evidence="2">20211129_DDA</strain>
        <tissue evidence="2">Liver</tissue>
    </source>
</reference>
<feature type="non-terminal residue" evidence="2">
    <location>
        <position position="88"/>
    </location>
</feature>
<dbReference type="Proteomes" id="UP001066276">
    <property type="component" value="Chromosome 10"/>
</dbReference>
<sequence>EEGAGTAALPPASRQLPSSSSLPPHSHPRSRLLGHPAPLSTRAPGPSMTLKSSKKEPVSAALESVGTMRTVLSDLYLEHLLQSKGRPE</sequence>
<proteinExistence type="predicted"/>
<name>A0AAV7MG77_PLEWA</name>
<organism evidence="2 3">
    <name type="scientific">Pleurodeles waltl</name>
    <name type="common">Iberian ribbed newt</name>
    <dbReference type="NCBI Taxonomy" id="8319"/>
    <lineage>
        <taxon>Eukaryota</taxon>
        <taxon>Metazoa</taxon>
        <taxon>Chordata</taxon>
        <taxon>Craniata</taxon>
        <taxon>Vertebrata</taxon>
        <taxon>Euteleostomi</taxon>
        <taxon>Amphibia</taxon>
        <taxon>Batrachia</taxon>
        <taxon>Caudata</taxon>
        <taxon>Salamandroidea</taxon>
        <taxon>Salamandridae</taxon>
        <taxon>Pleurodelinae</taxon>
        <taxon>Pleurodeles</taxon>
    </lineage>
</organism>
<comment type="caution">
    <text evidence="2">The sequence shown here is derived from an EMBL/GenBank/DDBJ whole genome shotgun (WGS) entry which is preliminary data.</text>
</comment>
<dbReference type="AlphaFoldDB" id="A0AAV7MG77"/>
<keyword evidence="3" id="KW-1185">Reference proteome</keyword>
<feature type="compositionally biased region" description="Low complexity" evidence="1">
    <location>
        <begin position="7"/>
        <end position="24"/>
    </location>
</feature>
<feature type="region of interest" description="Disordered" evidence="1">
    <location>
        <begin position="1"/>
        <end position="56"/>
    </location>
</feature>